<evidence type="ECO:0000313" key="2">
    <source>
        <dbReference type="EMBL" id="KRO03269.1"/>
    </source>
</evidence>
<dbReference type="Proteomes" id="UP000051927">
    <property type="component" value="Unassembled WGS sequence"/>
</dbReference>
<accession>A0ABR5Q1V5</accession>
<organism evidence="2 3">
    <name type="scientific">Lancefieldella rimae</name>
    <dbReference type="NCBI Taxonomy" id="1383"/>
    <lineage>
        <taxon>Bacteria</taxon>
        <taxon>Bacillati</taxon>
        <taxon>Actinomycetota</taxon>
        <taxon>Coriobacteriia</taxon>
        <taxon>Coriobacteriales</taxon>
        <taxon>Atopobiaceae</taxon>
        <taxon>Lancefieldella</taxon>
    </lineage>
</organism>
<comment type="caution">
    <text evidence="2">The sequence shown here is derived from an EMBL/GenBank/DDBJ whole genome shotgun (WGS) entry which is preliminary data.</text>
</comment>
<reference evidence="2 3" key="1">
    <citation type="journal article" date="2015" name="Genome Announc.">
        <title>Expanding the biotechnology potential of lactobacilli through comparative genomics of 213 strains and associated genera.</title>
        <authorList>
            <person name="Sun Z."/>
            <person name="Harris H.M."/>
            <person name="McCann A."/>
            <person name="Guo C."/>
            <person name="Argimon S."/>
            <person name="Zhang W."/>
            <person name="Yang X."/>
            <person name="Jeffery I.B."/>
            <person name="Cooney J.C."/>
            <person name="Kagawa T.F."/>
            <person name="Liu W."/>
            <person name="Song Y."/>
            <person name="Salvetti E."/>
            <person name="Wrobel A."/>
            <person name="Rasinkangas P."/>
            <person name="Parkhill J."/>
            <person name="Rea M.C."/>
            <person name="O'Sullivan O."/>
            <person name="Ritari J."/>
            <person name="Douillard F.P."/>
            <person name="Paul Ross R."/>
            <person name="Yang R."/>
            <person name="Briner A.E."/>
            <person name="Felis G.E."/>
            <person name="de Vos W.M."/>
            <person name="Barrangou R."/>
            <person name="Klaenhammer T.R."/>
            <person name="Caufield P.W."/>
            <person name="Cui Y."/>
            <person name="Zhang H."/>
            <person name="O'Toole P.W."/>
        </authorList>
    </citation>
    <scope>NUCLEOTIDE SEQUENCE [LARGE SCALE GENOMIC DNA]</scope>
    <source>
        <strain evidence="2 3">DSM 7090</strain>
    </source>
</reference>
<dbReference type="PANTHER" id="PTHR22916">
    <property type="entry name" value="GLYCOSYLTRANSFERASE"/>
    <property type="match status" value="1"/>
</dbReference>
<dbReference type="InterPro" id="IPR001173">
    <property type="entry name" value="Glyco_trans_2-like"/>
</dbReference>
<dbReference type="CDD" id="cd00761">
    <property type="entry name" value="Glyco_tranf_GTA_type"/>
    <property type="match status" value="1"/>
</dbReference>
<dbReference type="Gene3D" id="3.90.550.10">
    <property type="entry name" value="Spore Coat Polysaccharide Biosynthesis Protein SpsA, Chain A"/>
    <property type="match status" value="1"/>
</dbReference>
<dbReference type="RefSeq" id="WP_003148430.1">
    <property type="nucleotide sequence ID" value="NZ_JQCP01000001.1"/>
</dbReference>
<proteinExistence type="predicted"/>
<dbReference type="InterPro" id="IPR029044">
    <property type="entry name" value="Nucleotide-diphossugar_trans"/>
</dbReference>
<protein>
    <submittedName>
        <fullName evidence="2">Glycosyltransferase involved in cell wall biogenesis</fullName>
    </submittedName>
</protein>
<dbReference type="Pfam" id="PF00535">
    <property type="entry name" value="Glycos_transf_2"/>
    <property type="match status" value="1"/>
</dbReference>
<dbReference type="EMBL" id="JQCP01000001">
    <property type="protein sequence ID" value="KRO03269.1"/>
    <property type="molecule type" value="Genomic_DNA"/>
</dbReference>
<evidence type="ECO:0000259" key="1">
    <source>
        <dbReference type="Pfam" id="PF00535"/>
    </source>
</evidence>
<evidence type="ECO:0000313" key="3">
    <source>
        <dbReference type="Proteomes" id="UP000051927"/>
    </source>
</evidence>
<keyword evidence="3" id="KW-1185">Reference proteome</keyword>
<dbReference type="PANTHER" id="PTHR22916:SF3">
    <property type="entry name" value="UDP-GLCNAC:BETAGAL BETA-1,3-N-ACETYLGLUCOSAMINYLTRANSFERASE-LIKE PROTEIN 1"/>
    <property type="match status" value="1"/>
</dbReference>
<dbReference type="GeneID" id="84903892"/>
<name>A0ABR5Q1V5_9ACTN</name>
<feature type="domain" description="Glycosyltransferase 2-like" evidence="1">
    <location>
        <begin position="8"/>
        <end position="113"/>
    </location>
</feature>
<sequence>MKKTITFGIPCYNSAEYMDHCIESILEGSDYADDVQIVIVDDGSMKDNTPAKADEWAARYPNIIKAVHQENGGHGIAVMKAVAYADGVYFKNIDSDDWVDGEALKIFLNKLREFIANASNSGEKPVDLVLSNYVYEHVEDNTQNFVNYRAAIPTDRVIGWEDLGHFKLSQYLLMHALTYRVEVLRAAGIEMPPHTFYVDNVYAYVPFPKVETIYYVDVDLYRYFIGRDDQSVNERVLTSRVDHYWRVARVMMRAYHLYDDVDSPRLRKYMMSYFAIIMAICSVFSKMSDRDDVMDELEKLWDELRVYDRRMYLHARHGLVGKACNLPGRLGRFITLSGYHIAQKVVKFN</sequence>
<dbReference type="SUPFAM" id="SSF53448">
    <property type="entry name" value="Nucleotide-diphospho-sugar transferases"/>
    <property type="match status" value="1"/>
</dbReference>
<gene>
    <name evidence="2" type="ORF">IV60_GL000451</name>
</gene>